<evidence type="ECO:0000256" key="6">
    <source>
        <dbReference type="ARBA" id="ARBA00022723"/>
    </source>
</evidence>
<evidence type="ECO:0000313" key="20">
    <source>
        <dbReference type="Proteomes" id="UP000265040"/>
    </source>
</evidence>
<comment type="similarity">
    <text evidence="3 16">Belongs to the lysyl oxidase family.</text>
</comment>
<evidence type="ECO:0000256" key="14">
    <source>
        <dbReference type="ARBA" id="ARBA00047861"/>
    </source>
</evidence>
<dbReference type="PRINTS" id="PR00074">
    <property type="entry name" value="LYSYLOXIDASE"/>
</dbReference>
<comment type="PTM">
    <text evidence="16">The lysine tyrosylquinone cross-link (LTQ) is generated by condensation of the epsilon-amino group of a lysine with a topaquinone produced by oxidation of tyrosine.</text>
</comment>
<dbReference type="Proteomes" id="UP000265040">
    <property type="component" value="Chromosome 22"/>
</dbReference>
<dbReference type="GO" id="GO:0005615">
    <property type="term" value="C:extracellular space"/>
    <property type="evidence" value="ECO:0007669"/>
    <property type="project" value="UniProtKB-UniRule"/>
</dbReference>
<feature type="disulfide bond" evidence="15">
    <location>
        <begin position="204"/>
        <end position="265"/>
    </location>
</feature>
<comment type="function">
    <text evidence="16">Mediates the post-translational oxidative deamination of lysine residues on target proteins leading to the formation of deaminated lysine (allysine).</text>
</comment>
<dbReference type="PROSITE" id="PS50287">
    <property type="entry name" value="SRCR_2"/>
    <property type="match status" value="4"/>
</dbReference>
<evidence type="ECO:0000256" key="2">
    <source>
        <dbReference type="ARBA" id="ARBA00004239"/>
    </source>
</evidence>
<dbReference type="InterPro" id="IPR001190">
    <property type="entry name" value="SRCR"/>
</dbReference>
<dbReference type="FunFam" id="3.10.250.10:FF:000001">
    <property type="entry name" value="Lysyl oxidase 4 isoform X1"/>
    <property type="match status" value="2"/>
</dbReference>
<evidence type="ECO:0000256" key="10">
    <source>
        <dbReference type="ARBA" id="ARBA00023002"/>
    </source>
</evidence>
<dbReference type="PANTHER" id="PTHR45817">
    <property type="entry name" value="LYSYL OXIDASE-LIKE-RELATED"/>
    <property type="match status" value="1"/>
</dbReference>
<evidence type="ECO:0000256" key="9">
    <source>
        <dbReference type="ARBA" id="ARBA00022772"/>
    </source>
</evidence>
<evidence type="ECO:0000313" key="19">
    <source>
        <dbReference type="Ensembl" id="ENSATEP00000043172.1"/>
    </source>
</evidence>
<dbReference type="SUPFAM" id="SSF56487">
    <property type="entry name" value="SRCR-like"/>
    <property type="match status" value="4"/>
</dbReference>
<feature type="disulfide bond" evidence="15">
    <location>
        <begin position="473"/>
        <end position="483"/>
    </location>
</feature>
<feature type="disulfide bond" evidence="15">
    <location>
        <begin position="59"/>
        <end position="123"/>
    </location>
</feature>
<feature type="disulfide bond" evidence="15">
    <location>
        <begin position="72"/>
        <end position="133"/>
    </location>
</feature>
<dbReference type="FunFam" id="3.10.250.10:FF:000008">
    <property type="entry name" value="Lysyl oxidase homolog 2"/>
    <property type="match status" value="1"/>
</dbReference>
<keyword evidence="4 16" id="KW-0886">LTQ</keyword>
<keyword evidence="13" id="KW-0325">Glycoprotein</keyword>
<evidence type="ECO:0000256" key="15">
    <source>
        <dbReference type="PROSITE-ProRule" id="PRU00196"/>
    </source>
</evidence>
<accession>A0A7N6A5Y6</accession>
<evidence type="ECO:0000256" key="11">
    <source>
        <dbReference type="ARBA" id="ARBA00023008"/>
    </source>
</evidence>
<keyword evidence="10 16" id="KW-0560">Oxidoreductase</keyword>
<evidence type="ECO:0000256" key="13">
    <source>
        <dbReference type="ARBA" id="ARBA00023180"/>
    </source>
</evidence>
<dbReference type="GO" id="GO:0004720">
    <property type="term" value="F:protein-lysine 6-oxidase activity"/>
    <property type="evidence" value="ECO:0007669"/>
    <property type="project" value="UniProtKB-UniRule"/>
</dbReference>
<keyword evidence="7 17" id="KW-0732">Signal</keyword>
<dbReference type="GeneTree" id="ENSGT00940000158157"/>
<feature type="domain" description="SRCR" evidence="18">
    <location>
        <begin position="33"/>
        <end position="134"/>
    </location>
</feature>
<dbReference type="Pfam" id="PF01186">
    <property type="entry name" value="Lysyl_oxidase"/>
    <property type="match status" value="1"/>
</dbReference>
<evidence type="ECO:0000256" key="12">
    <source>
        <dbReference type="ARBA" id="ARBA00023157"/>
    </source>
</evidence>
<comment type="caution">
    <text evidence="15">Lacks conserved residue(s) required for the propagation of feature annotation.</text>
</comment>
<keyword evidence="9 16" id="KW-0801">TPQ</keyword>
<keyword evidence="8" id="KW-0677">Repeat</keyword>
<evidence type="ECO:0000256" key="5">
    <source>
        <dbReference type="ARBA" id="ARBA00022525"/>
    </source>
</evidence>
<dbReference type="Ensembl" id="ENSATET00000066920.2">
    <property type="protein sequence ID" value="ENSATEP00000043172.1"/>
    <property type="gene ID" value="ENSATEG00000018763.3"/>
</dbReference>
<proteinExistence type="inferred from homology"/>
<organism evidence="19 20">
    <name type="scientific">Anabas testudineus</name>
    <name type="common">Climbing perch</name>
    <name type="synonym">Anthias testudineus</name>
    <dbReference type="NCBI Taxonomy" id="64144"/>
    <lineage>
        <taxon>Eukaryota</taxon>
        <taxon>Metazoa</taxon>
        <taxon>Chordata</taxon>
        <taxon>Craniata</taxon>
        <taxon>Vertebrata</taxon>
        <taxon>Euteleostomi</taxon>
        <taxon>Actinopterygii</taxon>
        <taxon>Neopterygii</taxon>
        <taxon>Teleostei</taxon>
        <taxon>Neoteleostei</taxon>
        <taxon>Acanthomorphata</taxon>
        <taxon>Anabantaria</taxon>
        <taxon>Anabantiformes</taxon>
        <taxon>Anabantoidei</taxon>
        <taxon>Anabantidae</taxon>
        <taxon>Anabas</taxon>
    </lineage>
</organism>
<dbReference type="InterPro" id="IPR019828">
    <property type="entry name" value="Lysyl_oxidase_CS"/>
</dbReference>
<dbReference type="GO" id="GO:0016020">
    <property type="term" value="C:membrane"/>
    <property type="evidence" value="ECO:0007669"/>
    <property type="project" value="InterPro"/>
</dbReference>
<keyword evidence="6 16" id="KW-0479">Metal-binding</keyword>
<dbReference type="InterPro" id="IPR050912">
    <property type="entry name" value="LOX-like_protein"/>
</dbReference>
<feature type="domain" description="SRCR" evidence="18">
    <location>
        <begin position="287"/>
        <end position="387"/>
    </location>
</feature>
<feature type="disulfide bond" evidence="15">
    <location>
        <begin position="325"/>
        <end position="386"/>
    </location>
</feature>
<sequence>SHSDWDFTLLFGLWLPCCLTQTTTPNPTERLKVRLAGYPRKHNEGRIELFYKGEWGTICDDDFSISNANVLCRQLGFVSATGWTHSAKYGKGQGKIWLDNVLCNGGEKSIEFCKSRGWGNSDCTHDEDAGVVCKDERIPGFVDSNIIDAQVDESKIEEVRLRPVVAMAKKKLPITEGVVEVKYKDGWAQICDLGWTIKNTRVVCGMLGFPHERKNNYSHININYFHVHSVACTGMEVHLAACPLEFSKPNATSSCEGGMAAVVSCMPGPQFMQNSGLKKKLKNSSNVRLKGGARLGEGRVEVLKDNEWGTMCDDRWNLLSASVVCRELGYGSAKEALTGARMGQGMGPIYMNEVKCLGHEKSIWNCPFKNITSEDCQHTEDAAVRCNVPYMGLENSIRITGGRTRYEGRVEVLSTDSNGTQSWGLICGENWSTTEAMVACRQLGLGYANQGLQETWYWDSSNVTEMVMSGVKCTGNEMALSHCQHHKTVSCQRAAAKFAAGVICSETASDLVLNAPLVQQTVYIEDRPLHMLYCAAEEDCLSKSAAKANWPYGHRRLLRFSSQIHNIGRADFKPKAGRHSWVWHACHGHYHSMDVFTHYDLLNANGTKVAEGHKASFCLEDTDCQEGVSKRYECANFGDQGITVGCWDLYRHDIDCQWLDITDVKPGNYIMQVVINPNHEVAESDFTNNAMKCNCKYDGHRIWLHNCHIGDAFSEEAERRFEKYPGQLNNQVY</sequence>
<evidence type="ECO:0000256" key="16">
    <source>
        <dbReference type="RuleBase" id="RU367046"/>
    </source>
</evidence>
<protein>
    <recommendedName>
        <fullName evidence="16">Lysyl oxidase homolog</fullName>
        <ecNumber evidence="16">1.4.3.13</ecNumber>
    </recommendedName>
</protein>
<dbReference type="Gene3D" id="3.10.250.10">
    <property type="entry name" value="SRCR-like domain"/>
    <property type="match status" value="4"/>
</dbReference>
<dbReference type="Pfam" id="PF00530">
    <property type="entry name" value="SRCR"/>
    <property type="match status" value="4"/>
</dbReference>
<feature type="disulfide bond" evidence="15">
    <location>
        <begin position="191"/>
        <end position="255"/>
    </location>
</feature>
<evidence type="ECO:0000256" key="1">
    <source>
        <dbReference type="ARBA" id="ARBA00001935"/>
    </source>
</evidence>
<dbReference type="EC" id="1.4.3.13" evidence="16"/>
<dbReference type="GO" id="GO:0030199">
    <property type="term" value="P:collagen fibril organization"/>
    <property type="evidence" value="ECO:0007669"/>
    <property type="project" value="TreeGrafter"/>
</dbReference>
<reference evidence="19" key="1">
    <citation type="submission" date="2021-04" db="EMBL/GenBank/DDBJ databases">
        <authorList>
            <consortium name="Wellcome Sanger Institute Data Sharing"/>
        </authorList>
    </citation>
    <scope>NUCLEOTIDE SEQUENCE [LARGE SCALE GENOMIC DNA]</scope>
</reference>
<keyword evidence="20" id="KW-1185">Reference proteome</keyword>
<evidence type="ECO:0000256" key="3">
    <source>
        <dbReference type="ARBA" id="ARBA00007492"/>
    </source>
</evidence>
<comment type="subcellular location">
    <subcellularLocation>
        <location evidence="2 16">Secreted</location>
        <location evidence="2 16">Extracellular space</location>
    </subcellularLocation>
</comment>
<feature type="domain" description="SRCR" evidence="18">
    <location>
        <begin position="397"/>
        <end position="505"/>
    </location>
</feature>
<keyword evidence="12 15" id="KW-1015">Disulfide bond</keyword>
<reference evidence="19" key="3">
    <citation type="submission" date="2025-09" db="UniProtKB">
        <authorList>
            <consortium name="Ensembl"/>
        </authorList>
    </citation>
    <scope>IDENTIFICATION</scope>
</reference>
<keyword evidence="5 16" id="KW-0964">Secreted</keyword>
<evidence type="ECO:0000259" key="18">
    <source>
        <dbReference type="PROSITE" id="PS50287"/>
    </source>
</evidence>
<dbReference type="GO" id="GO:0005507">
    <property type="term" value="F:copper ion binding"/>
    <property type="evidence" value="ECO:0007669"/>
    <property type="project" value="UniProtKB-UniRule"/>
</dbReference>
<dbReference type="InterPro" id="IPR001695">
    <property type="entry name" value="Lysyl_oxidase"/>
</dbReference>
<dbReference type="AlphaFoldDB" id="A0A7N6A5Y6"/>
<evidence type="ECO:0000256" key="17">
    <source>
        <dbReference type="SAM" id="SignalP"/>
    </source>
</evidence>
<evidence type="ECO:0000256" key="8">
    <source>
        <dbReference type="ARBA" id="ARBA00022737"/>
    </source>
</evidence>
<dbReference type="PRINTS" id="PR00258">
    <property type="entry name" value="SPERACTRCPTR"/>
</dbReference>
<dbReference type="PANTHER" id="PTHR45817:SF2">
    <property type="entry name" value="LYSYL OXIDASE HOMOLOG 3"/>
    <property type="match status" value="1"/>
</dbReference>
<feature type="domain" description="SRCR" evidence="18">
    <location>
        <begin position="159"/>
        <end position="266"/>
    </location>
</feature>
<comment type="catalytic activity">
    <reaction evidence="14 16">
        <text>L-lysyl-[protein] + O2 + H2O = (S)-2-amino-6-oxohexanoyl-[protein] + H2O2 + NH4(+)</text>
        <dbReference type="Rhea" id="RHEA:24544"/>
        <dbReference type="Rhea" id="RHEA-COMP:9752"/>
        <dbReference type="Rhea" id="RHEA-COMP:12448"/>
        <dbReference type="ChEBI" id="CHEBI:15377"/>
        <dbReference type="ChEBI" id="CHEBI:15379"/>
        <dbReference type="ChEBI" id="CHEBI:16240"/>
        <dbReference type="ChEBI" id="CHEBI:28938"/>
        <dbReference type="ChEBI" id="CHEBI:29969"/>
        <dbReference type="ChEBI" id="CHEBI:131803"/>
        <dbReference type="EC" id="1.4.3.13"/>
    </reaction>
</comment>
<feature type="chain" id="PRO_5031342798" description="Lysyl oxidase homolog" evidence="17">
    <location>
        <begin position="21"/>
        <end position="733"/>
    </location>
</feature>
<evidence type="ECO:0000256" key="7">
    <source>
        <dbReference type="ARBA" id="ARBA00022729"/>
    </source>
</evidence>
<dbReference type="PROSITE" id="PS00926">
    <property type="entry name" value="LYSYL_OXIDASE"/>
    <property type="match status" value="1"/>
</dbReference>
<dbReference type="PROSITE" id="PS00420">
    <property type="entry name" value="SRCR_1"/>
    <property type="match status" value="1"/>
</dbReference>
<comment type="cofactor">
    <cofactor evidence="1 16">
        <name>Cu cation</name>
        <dbReference type="ChEBI" id="CHEBI:23378"/>
    </cofactor>
</comment>
<feature type="disulfide bond" evidence="15">
    <location>
        <begin position="232"/>
        <end position="242"/>
    </location>
</feature>
<feature type="disulfide bond" evidence="15">
    <location>
        <begin position="356"/>
        <end position="366"/>
    </location>
</feature>
<reference evidence="19" key="2">
    <citation type="submission" date="2025-08" db="UniProtKB">
        <authorList>
            <consortium name="Ensembl"/>
        </authorList>
    </citation>
    <scope>IDENTIFICATION</scope>
</reference>
<dbReference type="InterPro" id="IPR036772">
    <property type="entry name" value="SRCR-like_dom_sf"/>
</dbReference>
<feature type="disulfide bond" evidence="15">
    <location>
        <begin position="103"/>
        <end position="113"/>
    </location>
</feature>
<evidence type="ECO:0000256" key="4">
    <source>
        <dbReference type="ARBA" id="ARBA00022477"/>
    </source>
</evidence>
<feature type="disulfide bond" evidence="15">
    <location>
        <begin position="312"/>
        <end position="376"/>
    </location>
</feature>
<name>A0A7N6A5Y6_ANATE</name>
<feature type="signal peptide" evidence="17">
    <location>
        <begin position="1"/>
        <end position="20"/>
    </location>
</feature>
<keyword evidence="11 16" id="KW-0186">Copper</keyword>
<dbReference type="SMART" id="SM00202">
    <property type="entry name" value="SR"/>
    <property type="match status" value="4"/>
</dbReference>